<feature type="compositionally biased region" description="Acidic residues" evidence="8">
    <location>
        <begin position="286"/>
        <end position="296"/>
    </location>
</feature>
<feature type="region of interest" description="Disordered" evidence="8">
    <location>
        <begin position="676"/>
        <end position="695"/>
    </location>
</feature>
<dbReference type="InterPro" id="IPR012173">
    <property type="entry name" value="Mpp10"/>
</dbReference>
<keyword evidence="4 7" id="KW-0539">Nucleus</keyword>
<dbReference type="GO" id="GO:0034457">
    <property type="term" value="C:Mpp10 complex"/>
    <property type="evidence" value="ECO:0007669"/>
    <property type="project" value="UniProtKB-UniRule"/>
</dbReference>
<dbReference type="GO" id="GO:0032040">
    <property type="term" value="C:small-subunit processome"/>
    <property type="evidence" value="ECO:0007669"/>
    <property type="project" value="TreeGrafter"/>
</dbReference>
<gene>
    <name evidence="9" type="ORF">D9615_010047</name>
</gene>
<comment type="caution">
    <text evidence="9">The sequence shown here is derived from an EMBL/GenBank/DDBJ whole genome shotgun (WGS) entry which is preliminary data.</text>
</comment>
<keyword evidence="2 7" id="KW-0690">Ribosome biogenesis</keyword>
<comment type="function">
    <text evidence="7">Involved in nucleolar processing of pre-18S ribosomal RNA.</text>
</comment>
<keyword evidence="5 7" id="KW-0687">Ribonucleoprotein</keyword>
<feature type="region of interest" description="Disordered" evidence="8">
    <location>
        <begin position="64"/>
        <end position="105"/>
    </location>
</feature>
<feature type="compositionally biased region" description="Acidic residues" evidence="8">
    <location>
        <begin position="303"/>
        <end position="316"/>
    </location>
</feature>
<feature type="compositionally biased region" description="Acidic residues" evidence="8">
    <location>
        <begin position="189"/>
        <end position="203"/>
    </location>
</feature>
<evidence type="ECO:0000256" key="7">
    <source>
        <dbReference type="PIRNR" id="PIRNR017300"/>
    </source>
</evidence>
<organism evidence="9 10">
    <name type="scientific">Tricholomella constricta</name>
    <dbReference type="NCBI Taxonomy" id="117010"/>
    <lineage>
        <taxon>Eukaryota</taxon>
        <taxon>Fungi</taxon>
        <taxon>Dikarya</taxon>
        <taxon>Basidiomycota</taxon>
        <taxon>Agaricomycotina</taxon>
        <taxon>Agaricomycetes</taxon>
        <taxon>Agaricomycetidae</taxon>
        <taxon>Agaricales</taxon>
        <taxon>Tricholomatineae</taxon>
        <taxon>Lyophyllaceae</taxon>
        <taxon>Tricholomella</taxon>
    </lineage>
</organism>
<dbReference type="PANTHER" id="PTHR17039">
    <property type="entry name" value="U3 SMALL NUCLEOLAR RIBONUCLEOPROTEIN PROTEIN MPP10"/>
    <property type="match status" value="1"/>
</dbReference>
<accession>A0A8H5LUS6</accession>
<evidence type="ECO:0000313" key="9">
    <source>
        <dbReference type="EMBL" id="KAF5370209.1"/>
    </source>
</evidence>
<dbReference type="PIRSF" id="PIRSF017300">
    <property type="entry name" value="snoRNP_Mpp10"/>
    <property type="match status" value="1"/>
</dbReference>
<dbReference type="Proteomes" id="UP000565441">
    <property type="component" value="Unassembled WGS sequence"/>
</dbReference>
<keyword evidence="3 7" id="KW-0698">rRNA processing</keyword>
<feature type="compositionally biased region" description="Polar residues" evidence="8">
    <location>
        <begin position="67"/>
        <end position="81"/>
    </location>
</feature>
<feature type="region of interest" description="Disordered" evidence="8">
    <location>
        <begin position="409"/>
        <end position="431"/>
    </location>
</feature>
<dbReference type="GO" id="GO:0006364">
    <property type="term" value="P:rRNA processing"/>
    <property type="evidence" value="ECO:0007669"/>
    <property type="project" value="UniProtKB-KW"/>
</dbReference>
<comment type="subcellular location">
    <subcellularLocation>
        <location evidence="1 7">Nucleus</location>
        <location evidence="1 7">Nucleolus</location>
    </subcellularLocation>
</comment>
<evidence type="ECO:0000256" key="5">
    <source>
        <dbReference type="ARBA" id="ARBA00023274"/>
    </source>
</evidence>
<dbReference type="PANTHER" id="PTHR17039:SF0">
    <property type="entry name" value="U3 SMALL NUCLEOLAR RIBONUCLEOPROTEIN PROTEIN MPP10"/>
    <property type="match status" value="1"/>
</dbReference>
<evidence type="ECO:0000313" key="10">
    <source>
        <dbReference type="Proteomes" id="UP000565441"/>
    </source>
</evidence>
<feature type="region of interest" description="Disordered" evidence="8">
    <location>
        <begin position="182"/>
        <end position="325"/>
    </location>
</feature>
<comment type="similarity">
    <text evidence="6 7">Belongs to the MPP10 family.</text>
</comment>
<sequence length="742" mass="83050">MAIDTARKSFPELQPLSDFIEAKPECFASGSEDIRDAALSATKFLFDLSVRSEPQSSPHIIELLTSLEPSSAPRTRSQKNTNGKRKRTPSPPPVRPAFESTPLTSLSVEGMNEEQVWAQLDLRAKHVCVTLERVMEGGPDGDLDDEEDGINSEEDLEDGHLKKALKAMANGEDVDFDALRDMDMKDSLSDEDASLDESIEESTDGEKDKDDGDNAEDFTEGVTDLRDPSSESEDEDLASHAFLRQKLKKTRPKGSSELDDGFFDLASFNAETAQTEARSSSKGQLDGEEDSEDDVSVDLFAPIDEEDKDDEGEDPGETMYHQFFEPPPRIMGTKFISKTKNYSSKAAGQVRFHDEVRVKKIKAKGKNLPLYAMDDDVDEDEEEKEPPFQPALLAKEKFANESFGDSIISEEDIEDFIDDRESYEDPDDLRRDSIERLKDDLFAEEENGSDHDLSTHEKRMSDLREQITELESENVGPKDWVLMGEASSRSRPQNSLLEEDLEFERAMKAVPVITEETVQVLEERIKARILEGRFDDVVRIRPMDDKPFLPSRFFELKDTKSSQSLAQIYEDEFIANQTGGVVGDDRDGKLKKEHDEIERLWEGICHKLDALCNAHFMPKQPKATISTIANVSVTTLESALPTTTSATTMLAPEEVFAPLTSEPRARSELTPVEKRALRGKERKAKKKSRDALEKNIDKYAKARGIGGVKKQKRAALESVVKSGKGVTIVGKTSTRRSRSSRS</sequence>
<feature type="region of interest" description="Disordered" evidence="8">
    <location>
        <begin position="134"/>
        <end position="158"/>
    </location>
</feature>
<name>A0A8H5LUS6_9AGAR</name>
<evidence type="ECO:0000256" key="6">
    <source>
        <dbReference type="ARBA" id="ARBA00029455"/>
    </source>
</evidence>
<dbReference type="AlphaFoldDB" id="A0A8H5LUS6"/>
<feature type="compositionally biased region" description="Basic residues" evidence="8">
    <location>
        <begin position="243"/>
        <end position="252"/>
    </location>
</feature>
<feature type="compositionally biased region" description="Polar residues" evidence="8">
    <location>
        <begin position="269"/>
        <end position="283"/>
    </location>
</feature>
<keyword evidence="10" id="KW-1185">Reference proteome</keyword>
<evidence type="ECO:0000256" key="8">
    <source>
        <dbReference type="SAM" id="MobiDB-lite"/>
    </source>
</evidence>
<dbReference type="Pfam" id="PF04006">
    <property type="entry name" value="Mpp10"/>
    <property type="match status" value="1"/>
</dbReference>
<evidence type="ECO:0000256" key="3">
    <source>
        <dbReference type="ARBA" id="ARBA00022552"/>
    </source>
</evidence>
<feature type="compositionally biased region" description="Acidic residues" evidence="8">
    <location>
        <begin position="139"/>
        <end position="157"/>
    </location>
</feature>
<protein>
    <recommendedName>
        <fullName evidence="7">U3 small nucleolar ribonucleoprotein protein MPP10</fullName>
    </recommendedName>
</protein>
<feature type="compositionally biased region" description="Acidic residues" evidence="8">
    <location>
        <begin position="409"/>
        <end position="427"/>
    </location>
</feature>
<evidence type="ECO:0000256" key="4">
    <source>
        <dbReference type="ARBA" id="ARBA00023242"/>
    </source>
</evidence>
<dbReference type="EMBL" id="JAACJP010000053">
    <property type="protein sequence ID" value="KAF5370209.1"/>
    <property type="molecule type" value="Genomic_DNA"/>
</dbReference>
<evidence type="ECO:0000256" key="2">
    <source>
        <dbReference type="ARBA" id="ARBA00022517"/>
    </source>
</evidence>
<reference evidence="9 10" key="1">
    <citation type="journal article" date="2020" name="ISME J.">
        <title>Uncovering the hidden diversity of litter-decomposition mechanisms in mushroom-forming fungi.</title>
        <authorList>
            <person name="Floudas D."/>
            <person name="Bentzer J."/>
            <person name="Ahren D."/>
            <person name="Johansson T."/>
            <person name="Persson P."/>
            <person name="Tunlid A."/>
        </authorList>
    </citation>
    <scope>NUCLEOTIDE SEQUENCE [LARGE SCALE GENOMIC DNA]</scope>
    <source>
        <strain evidence="9 10">CBS 661.87</strain>
    </source>
</reference>
<dbReference type="GO" id="GO:0005732">
    <property type="term" value="C:sno(s)RNA-containing ribonucleoprotein complex"/>
    <property type="evidence" value="ECO:0007669"/>
    <property type="project" value="UniProtKB-UniRule"/>
</dbReference>
<evidence type="ECO:0000256" key="1">
    <source>
        <dbReference type="ARBA" id="ARBA00004604"/>
    </source>
</evidence>
<proteinExistence type="inferred from homology"/>
<dbReference type="OrthoDB" id="445326at2759"/>